<dbReference type="Pfam" id="PF01432">
    <property type="entry name" value="Peptidase_M3"/>
    <property type="match status" value="1"/>
</dbReference>
<evidence type="ECO:0000256" key="7">
    <source>
        <dbReference type="RuleBase" id="RU003435"/>
    </source>
</evidence>
<dbReference type="InterPro" id="IPR024079">
    <property type="entry name" value="MetalloPept_cat_dom_sf"/>
</dbReference>
<feature type="domain" description="Peptidase M3A/M3B catalytic" evidence="8">
    <location>
        <begin position="215"/>
        <end position="660"/>
    </location>
</feature>
<dbReference type="Gene3D" id="1.10.1370.10">
    <property type="entry name" value="Neurolysin, domain 3"/>
    <property type="match status" value="1"/>
</dbReference>
<dbReference type="RefSeq" id="WP_103435455.1">
    <property type="nucleotide sequence ID" value="NZ_MIND01000018.1"/>
</dbReference>
<protein>
    <recommendedName>
        <fullName evidence="8">Peptidase M3A/M3B catalytic domain-containing protein</fullName>
    </recommendedName>
</protein>
<dbReference type="AlphaFoldDB" id="A0A2S3W7L5"/>
<dbReference type="EMBL" id="MIND01000018">
    <property type="protein sequence ID" value="POF86944.1"/>
    <property type="molecule type" value="Genomic_DNA"/>
</dbReference>
<evidence type="ECO:0000313" key="9">
    <source>
        <dbReference type="EMBL" id="POF86944.1"/>
    </source>
</evidence>
<dbReference type="GO" id="GO:0006508">
    <property type="term" value="P:proteolysis"/>
    <property type="evidence" value="ECO:0007669"/>
    <property type="project" value="UniProtKB-KW"/>
</dbReference>
<evidence type="ECO:0000259" key="8">
    <source>
        <dbReference type="Pfam" id="PF01432"/>
    </source>
</evidence>
<evidence type="ECO:0000256" key="5">
    <source>
        <dbReference type="ARBA" id="ARBA00022833"/>
    </source>
</evidence>
<reference evidence="9 10" key="2">
    <citation type="submission" date="2018-03" db="EMBL/GenBank/DDBJ databases">
        <title>Draft genome of Pseudomonas putida strain KT-27.</title>
        <authorList>
            <person name="Yoshizawa S."/>
            <person name="Khan N.H."/>
            <person name="Nishimura M."/>
            <person name="Chiura H.X."/>
            <person name="Ogura Y."/>
            <person name="Hayashi T."/>
            <person name="Kogure K."/>
        </authorList>
    </citation>
    <scope>NUCLEOTIDE SEQUENCE [LARGE SCALE GENOMIC DNA]</scope>
    <source>
        <strain evidence="9 10">KT-27</strain>
    </source>
</reference>
<keyword evidence="2 7" id="KW-0645">Protease</keyword>
<organism evidence="9 10">
    <name type="scientific">Pseudomonas putida</name>
    <name type="common">Arthrobacter siderocapsulatus</name>
    <dbReference type="NCBI Taxonomy" id="303"/>
    <lineage>
        <taxon>Bacteria</taxon>
        <taxon>Pseudomonadati</taxon>
        <taxon>Pseudomonadota</taxon>
        <taxon>Gammaproteobacteria</taxon>
        <taxon>Pseudomonadales</taxon>
        <taxon>Pseudomonadaceae</taxon>
        <taxon>Pseudomonas</taxon>
    </lineage>
</organism>
<proteinExistence type="inferred from homology"/>
<dbReference type="InterPro" id="IPR045090">
    <property type="entry name" value="Pept_M3A_M3B"/>
</dbReference>
<dbReference type="Gene3D" id="3.40.390.10">
    <property type="entry name" value="Collagenase (Catalytic Domain)"/>
    <property type="match status" value="1"/>
</dbReference>
<dbReference type="SUPFAM" id="SSF55486">
    <property type="entry name" value="Metalloproteases ('zincins'), catalytic domain"/>
    <property type="match status" value="1"/>
</dbReference>
<keyword evidence="4 7" id="KW-0378">Hydrolase</keyword>
<comment type="cofactor">
    <cofactor evidence="7">
        <name>Zn(2+)</name>
        <dbReference type="ChEBI" id="CHEBI:29105"/>
    </cofactor>
    <text evidence="7">Binds 1 zinc ion.</text>
</comment>
<dbReference type="GO" id="GO:0046872">
    <property type="term" value="F:metal ion binding"/>
    <property type="evidence" value="ECO:0007669"/>
    <property type="project" value="UniProtKB-UniRule"/>
</dbReference>
<dbReference type="Proteomes" id="UP000237194">
    <property type="component" value="Unassembled WGS sequence"/>
</dbReference>
<name>A0A2S3W7L5_PSEPU</name>
<gene>
    <name evidence="9" type="ORF">BGP80_02890</name>
</gene>
<evidence type="ECO:0000313" key="10">
    <source>
        <dbReference type="Proteomes" id="UP000237194"/>
    </source>
</evidence>
<keyword evidence="5 7" id="KW-0862">Zinc</keyword>
<evidence type="ECO:0000256" key="3">
    <source>
        <dbReference type="ARBA" id="ARBA00022723"/>
    </source>
</evidence>
<dbReference type="PANTHER" id="PTHR11804:SF84">
    <property type="entry name" value="SACCHAROLYSIN"/>
    <property type="match status" value="1"/>
</dbReference>
<accession>A0A2S3W7L5</accession>
<sequence>MTAAFALMDNCVLLDYSKLDVGQLEPAFKELFEHSVTVLEDLLRDHAASPAWDTFVLPIELLDQQLEDTFHALTPMASVSIEWAAAVGACDQLLQTWTRTKLGNKQLLDGYRRLEAEATNADQRLILAQILRQFHLAGSALAPAELEQLQKTDAAISALEQQFLANLDTARGSWTCTLTERAALAGLPDAALDALADDGGHWQLDLRETTVTTILAYADDRALREKVYRAAASLASSLGDPGLDNAPVLQALLRLRQERAQLLGRDNAASMAAWVNHDYSVAEVEALLAQLAQRAQTKAKEELHLLAHLAREQGIDELGAWDLAYFAQQARRTDGTDAEQIMAAYFPLQETLKGIYQLLEREFGIRATSINVHSWDSKVQALHFYIDGEQLGYIYLDLFGRPLKAPWPYFYPMRPRHVDNHITLPVALVSCCLEPGDGQAEPMLTHEDLCKLLHEFGHALHQILAGNSHRRLNRVAIDALGVDGCEFVGKFFEQWCWSASTLQVLSRHVQTGQQASLQQVQNWLHSRSSWQAVSQAQQLRLSLFDFVAHCEVTAHRDLRQLAMAATRRTGLLTMHDEEAFIESFDYLVTGYEASYFGYKLAEAYALDAFEHYLTAPPGQQPPAQCVLEELLAPAGKRSLSASLQAYLGRPPSLNAYLRRYG</sequence>
<reference evidence="9 10" key="1">
    <citation type="submission" date="2016-08" db="EMBL/GenBank/DDBJ databases">
        <authorList>
            <person name="Seilhamer J.J."/>
        </authorList>
    </citation>
    <scope>NUCLEOTIDE SEQUENCE [LARGE SCALE GENOMIC DNA]</scope>
    <source>
        <strain evidence="9 10">KT-27</strain>
    </source>
</reference>
<dbReference type="GO" id="GO:0004222">
    <property type="term" value="F:metalloendopeptidase activity"/>
    <property type="evidence" value="ECO:0007669"/>
    <property type="project" value="InterPro"/>
</dbReference>
<comment type="similarity">
    <text evidence="1 7">Belongs to the peptidase M3 family.</text>
</comment>
<dbReference type="InterPro" id="IPR024077">
    <property type="entry name" value="Neurolysin/TOP_dom2"/>
</dbReference>
<comment type="caution">
    <text evidence="9">The sequence shown here is derived from an EMBL/GenBank/DDBJ whole genome shotgun (WGS) entry which is preliminary data.</text>
</comment>
<evidence type="ECO:0000256" key="6">
    <source>
        <dbReference type="ARBA" id="ARBA00023049"/>
    </source>
</evidence>
<evidence type="ECO:0000256" key="2">
    <source>
        <dbReference type="ARBA" id="ARBA00022670"/>
    </source>
</evidence>
<keyword evidence="3 7" id="KW-0479">Metal-binding</keyword>
<dbReference type="PANTHER" id="PTHR11804">
    <property type="entry name" value="PROTEASE M3 THIMET OLIGOPEPTIDASE-RELATED"/>
    <property type="match status" value="1"/>
</dbReference>
<evidence type="ECO:0000256" key="1">
    <source>
        <dbReference type="ARBA" id="ARBA00006040"/>
    </source>
</evidence>
<evidence type="ECO:0000256" key="4">
    <source>
        <dbReference type="ARBA" id="ARBA00022801"/>
    </source>
</evidence>
<dbReference type="GO" id="GO:0006518">
    <property type="term" value="P:peptide metabolic process"/>
    <property type="evidence" value="ECO:0007669"/>
    <property type="project" value="TreeGrafter"/>
</dbReference>
<keyword evidence="6 7" id="KW-0482">Metalloprotease</keyword>
<dbReference type="InterPro" id="IPR001567">
    <property type="entry name" value="Pept_M3A_M3B_dom"/>
</dbReference>